<reference evidence="1 2" key="1">
    <citation type="submission" date="2016-07" db="EMBL/GenBank/DDBJ databases">
        <title>Pervasive Adenine N6-methylation of Active Genes in Fungi.</title>
        <authorList>
            <consortium name="DOE Joint Genome Institute"/>
            <person name="Mondo S.J."/>
            <person name="Dannebaum R.O."/>
            <person name="Kuo R.C."/>
            <person name="Labutti K."/>
            <person name="Haridas S."/>
            <person name="Kuo A."/>
            <person name="Salamov A."/>
            <person name="Ahrendt S.R."/>
            <person name="Lipzen A."/>
            <person name="Sullivan W."/>
            <person name="Andreopoulos W.B."/>
            <person name="Clum A."/>
            <person name="Lindquist E."/>
            <person name="Daum C."/>
            <person name="Ramamoorthy G.K."/>
            <person name="Gryganskyi A."/>
            <person name="Culley D."/>
            <person name="Magnuson J.K."/>
            <person name="James T.Y."/>
            <person name="O'Malley M.A."/>
            <person name="Stajich J.E."/>
            <person name="Spatafora J.W."/>
            <person name="Visel A."/>
            <person name="Grigoriev I.V."/>
        </authorList>
    </citation>
    <scope>NUCLEOTIDE SEQUENCE [LARGE SCALE GENOMIC DNA]</scope>
    <source>
        <strain evidence="1 2">NRRL 3116</strain>
    </source>
</reference>
<name>A0A1Y2GQV9_9FUNG</name>
<dbReference type="Proteomes" id="UP000193648">
    <property type="component" value="Unassembled WGS sequence"/>
</dbReference>
<dbReference type="RefSeq" id="XP_021882437.1">
    <property type="nucleotide sequence ID" value="XM_022030730.1"/>
</dbReference>
<organism evidence="1 2">
    <name type="scientific">Lobosporangium transversale</name>
    <dbReference type="NCBI Taxonomy" id="64571"/>
    <lineage>
        <taxon>Eukaryota</taxon>
        <taxon>Fungi</taxon>
        <taxon>Fungi incertae sedis</taxon>
        <taxon>Mucoromycota</taxon>
        <taxon>Mortierellomycotina</taxon>
        <taxon>Mortierellomycetes</taxon>
        <taxon>Mortierellales</taxon>
        <taxon>Mortierellaceae</taxon>
        <taxon>Lobosporangium</taxon>
    </lineage>
</organism>
<protein>
    <submittedName>
        <fullName evidence="1">Uncharacterized protein</fullName>
    </submittedName>
</protein>
<evidence type="ECO:0000313" key="1">
    <source>
        <dbReference type="EMBL" id="ORZ19269.1"/>
    </source>
</evidence>
<dbReference type="GeneID" id="33572571"/>
<dbReference type="AlphaFoldDB" id="A0A1Y2GQV9"/>
<sequence length="72" mass="8461">MVHAVYRVWPRLPFAFIPLLPCIEQTGVKSFVVVFQFRNVFIPLLLTALDYQPYFLGCYFTHLRKCHLLCLG</sequence>
<proteinExistence type="predicted"/>
<evidence type="ECO:0000313" key="2">
    <source>
        <dbReference type="Proteomes" id="UP000193648"/>
    </source>
</evidence>
<dbReference type="EMBL" id="MCFF01000014">
    <property type="protein sequence ID" value="ORZ19269.1"/>
    <property type="molecule type" value="Genomic_DNA"/>
</dbReference>
<comment type="caution">
    <text evidence="1">The sequence shown here is derived from an EMBL/GenBank/DDBJ whole genome shotgun (WGS) entry which is preliminary data.</text>
</comment>
<dbReference type="InParanoid" id="A0A1Y2GQV9"/>
<gene>
    <name evidence="1" type="ORF">BCR41DRAFT_42643</name>
</gene>
<accession>A0A1Y2GQV9</accession>
<keyword evidence="2" id="KW-1185">Reference proteome</keyword>